<evidence type="ECO:0000313" key="2">
    <source>
        <dbReference type="Proteomes" id="UP000016761"/>
    </source>
</evidence>
<dbReference type="PATRIC" id="fig|1354303.4.peg.1998"/>
<protein>
    <submittedName>
        <fullName evidence="1">Uncharacterized protein</fullName>
    </submittedName>
</protein>
<gene>
    <name evidence="1" type="ORF">M917_2033</name>
</gene>
<evidence type="ECO:0000313" key="1">
    <source>
        <dbReference type="EMBL" id="ERL54687.1"/>
    </source>
</evidence>
<dbReference type="Proteomes" id="UP000016761">
    <property type="component" value="Unassembled WGS sequence"/>
</dbReference>
<organism evidence="1 2">
    <name type="scientific">Psychrobacter aquaticus CMS 56</name>
    <dbReference type="NCBI Taxonomy" id="1354303"/>
    <lineage>
        <taxon>Bacteria</taxon>
        <taxon>Pseudomonadati</taxon>
        <taxon>Pseudomonadota</taxon>
        <taxon>Gammaproteobacteria</taxon>
        <taxon>Moraxellales</taxon>
        <taxon>Moraxellaceae</taxon>
        <taxon>Psychrobacter</taxon>
    </lineage>
</organism>
<comment type="caution">
    <text evidence="1">The sequence shown here is derived from an EMBL/GenBank/DDBJ whole genome shotgun (WGS) entry which is preliminary data.</text>
</comment>
<proteinExistence type="predicted"/>
<dbReference type="EMBL" id="AUSW01000034">
    <property type="protein sequence ID" value="ERL54687.1"/>
    <property type="molecule type" value="Genomic_DNA"/>
</dbReference>
<keyword evidence="2" id="KW-1185">Reference proteome</keyword>
<dbReference type="AlphaFoldDB" id="U4T1N1"/>
<accession>U4T1N1</accession>
<name>U4T1N1_9GAMM</name>
<sequence length="38" mass="4286">MTGVAGFIGFHLIKALLGTSMFDKIYFVVGIEYYSHCR</sequence>
<reference evidence="1 2" key="1">
    <citation type="journal article" date="2013" name="Genome Announc.">
        <title>Draft Genome Sequence of Psychrobacter aquaticus Strain CMS 56T, Isolated from a Cyanobacterial Mat Sample Collected from Water Bodies in the McMurdo Dry Valley Region of Antarctica.</title>
        <authorList>
            <person name="Reddy G.S."/>
            <person name="Ara S."/>
            <person name="Singh A."/>
            <person name="Kumar Pinnaka A."/>
            <person name="Shivaji S."/>
        </authorList>
    </citation>
    <scope>NUCLEOTIDE SEQUENCE [LARGE SCALE GENOMIC DNA]</scope>
    <source>
        <strain evidence="1 2">CMS 56</strain>
    </source>
</reference>